<dbReference type="GO" id="GO:0019354">
    <property type="term" value="P:siroheme biosynthetic process"/>
    <property type="evidence" value="ECO:0007669"/>
    <property type="project" value="InterPro"/>
</dbReference>
<keyword evidence="2 8" id="KW-0489">Methyltransferase</keyword>
<sequence length="347" mass="35297">MAEWSTPQMAAAAAAAATVGVVATLWATSATGGGDAARALWGGGSAGRRGGRRVVLVGAGPGSADLITVRGARAIAEADFLVHDRLVSPELVAMAKPGVTLVNVGKAPTKKRFPQSEINQILVDLATNAHAHYKVPENASIVRLKGGDPFIYGLGGDEVMALREAGLACEVVPGLSSATAVPACAGIPVTQKGVATSFTVLTGHVAPGEPGAADWAHVPRQDATLVVLMGVKNMRKICSYLVSSVGWAASTPAAAIQSGTTTGEVVVRGTLTTLADKAEQASLASPTILVIGQVCDVLEPGAVIPYAQLENLAKASDGTSQASSWLPAPPRNIWGLARPPPSEEAEK</sequence>
<dbReference type="CDD" id="cd11642">
    <property type="entry name" value="SUMT"/>
    <property type="match status" value="1"/>
</dbReference>
<keyword evidence="9" id="KW-1185">Reference proteome</keyword>
<dbReference type="GO" id="GO:0032259">
    <property type="term" value="P:methylation"/>
    <property type="evidence" value="ECO:0007669"/>
    <property type="project" value="UniProtKB-KW"/>
</dbReference>
<evidence type="ECO:0000259" key="7">
    <source>
        <dbReference type="Pfam" id="PF00590"/>
    </source>
</evidence>
<dbReference type="FunFam" id="3.40.1010.10:FF:000001">
    <property type="entry name" value="Siroheme synthase"/>
    <property type="match status" value="1"/>
</dbReference>
<evidence type="ECO:0000256" key="3">
    <source>
        <dbReference type="ARBA" id="ARBA00022679"/>
    </source>
</evidence>
<organism evidence="8 9">
    <name type="scientific">Hondaea fermentalgiana</name>
    <dbReference type="NCBI Taxonomy" id="2315210"/>
    <lineage>
        <taxon>Eukaryota</taxon>
        <taxon>Sar</taxon>
        <taxon>Stramenopiles</taxon>
        <taxon>Bigyra</taxon>
        <taxon>Labyrinthulomycetes</taxon>
        <taxon>Thraustochytrida</taxon>
        <taxon>Thraustochytriidae</taxon>
        <taxon>Hondaea</taxon>
    </lineage>
</organism>
<comment type="caution">
    <text evidence="8">The sequence shown here is derived from an EMBL/GenBank/DDBJ whole genome shotgun (WGS) entry which is preliminary data.</text>
</comment>
<dbReference type="InterPro" id="IPR006366">
    <property type="entry name" value="CobA/CysG_C"/>
</dbReference>
<dbReference type="InterPro" id="IPR014777">
    <property type="entry name" value="4pyrrole_Mease_sub1"/>
</dbReference>
<dbReference type="EC" id="2.1.1.107" evidence="1"/>
<keyword evidence="3 8" id="KW-0808">Transferase</keyword>
<gene>
    <name evidence="8" type="ORF">FCC1311_090382</name>
</gene>
<evidence type="ECO:0000313" key="9">
    <source>
        <dbReference type="Proteomes" id="UP000241890"/>
    </source>
</evidence>
<dbReference type="AlphaFoldDB" id="A0A2R5GVX4"/>
<evidence type="ECO:0000313" key="8">
    <source>
        <dbReference type="EMBL" id="GBG32813.1"/>
    </source>
</evidence>
<feature type="compositionally biased region" description="Pro residues" evidence="6">
    <location>
        <begin position="338"/>
        <end position="347"/>
    </location>
</feature>
<dbReference type="GO" id="GO:0004851">
    <property type="term" value="F:uroporphyrin-III C-methyltransferase activity"/>
    <property type="evidence" value="ECO:0007669"/>
    <property type="project" value="UniProtKB-EC"/>
</dbReference>
<dbReference type="SUPFAM" id="SSF53790">
    <property type="entry name" value="Tetrapyrrole methylase"/>
    <property type="match status" value="1"/>
</dbReference>
<dbReference type="InterPro" id="IPR003043">
    <property type="entry name" value="Uropor_MeTrfase_CS"/>
</dbReference>
<name>A0A2R5GVX4_9STRA</name>
<dbReference type="InterPro" id="IPR050161">
    <property type="entry name" value="Siro_Cobalamin_biosynth"/>
</dbReference>
<feature type="domain" description="Tetrapyrrole methylase" evidence="7">
    <location>
        <begin position="53"/>
        <end position="274"/>
    </location>
</feature>
<dbReference type="OrthoDB" id="508204at2759"/>
<dbReference type="NCBIfam" id="NF004790">
    <property type="entry name" value="PRK06136.1"/>
    <property type="match status" value="1"/>
</dbReference>
<dbReference type="EMBL" id="BEYU01000132">
    <property type="protein sequence ID" value="GBG32813.1"/>
    <property type="molecule type" value="Genomic_DNA"/>
</dbReference>
<dbReference type="InterPro" id="IPR035996">
    <property type="entry name" value="4pyrrol_Methylase_sf"/>
</dbReference>
<reference evidence="8 9" key="1">
    <citation type="submission" date="2017-12" db="EMBL/GenBank/DDBJ databases">
        <title>Sequencing, de novo assembly and annotation of complete genome of a new Thraustochytrid species, strain FCC1311.</title>
        <authorList>
            <person name="Sedici K."/>
            <person name="Godart F."/>
            <person name="Aiese Cigliano R."/>
            <person name="Sanseverino W."/>
            <person name="Barakat M."/>
            <person name="Ortet P."/>
            <person name="Marechal E."/>
            <person name="Cagnac O."/>
            <person name="Amato A."/>
        </authorList>
    </citation>
    <scope>NUCLEOTIDE SEQUENCE [LARGE SCALE GENOMIC DNA]</scope>
</reference>
<protein>
    <recommendedName>
        <fullName evidence="1">uroporphyrinogen-III C-methyltransferase</fullName>
        <ecNumber evidence="1">2.1.1.107</ecNumber>
    </recommendedName>
</protein>
<dbReference type="InterPro" id="IPR014776">
    <property type="entry name" value="4pyrrole_Mease_sub2"/>
</dbReference>
<evidence type="ECO:0000256" key="1">
    <source>
        <dbReference type="ARBA" id="ARBA00012162"/>
    </source>
</evidence>
<dbReference type="PANTHER" id="PTHR45790">
    <property type="entry name" value="SIROHEME SYNTHASE-RELATED"/>
    <property type="match status" value="1"/>
</dbReference>
<feature type="region of interest" description="Disordered" evidence="6">
    <location>
        <begin position="319"/>
        <end position="347"/>
    </location>
</feature>
<keyword evidence="5" id="KW-0627">Porphyrin biosynthesis</keyword>
<evidence type="ECO:0000256" key="5">
    <source>
        <dbReference type="ARBA" id="ARBA00023244"/>
    </source>
</evidence>
<keyword evidence="4" id="KW-0949">S-adenosyl-L-methionine</keyword>
<dbReference type="Gene3D" id="3.40.1010.10">
    <property type="entry name" value="Cobalt-precorrin-4 Transmethylase, Domain 1"/>
    <property type="match status" value="1"/>
</dbReference>
<dbReference type="Gene3D" id="3.30.950.10">
    <property type="entry name" value="Methyltransferase, Cobalt-precorrin-4 Transmethylase, Domain 2"/>
    <property type="match status" value="1"/>
</dbReference>
<dbReference type="Proteomes" id="UP000241890">
    <property type="component" value="Unassembled WGS sequence"/>
</dbReference>
<proteinExistence type="predicted"/>
<dbReference type="Pfam" id="PF00590">
    <property type="entry name" value="TP_methylase"/>
    <property type="match status" value="1"/>
</dbReference>
<dbReference type="InParanoid" id="A0A2R5GVX4"/>
<evidence type="ECO:0000256" key="6">
    <source>
        <dbReference type="SAM" id="MobiDB-lite"/>
    </source>
</evidence>
<dbReference type="NCBIfam" id="TIGR01469">
    <property type="entry name" value="cobA_cysG_Cterm"/>
    <property type="match status" value="1"/>
</dbReference>
<accession>A0A2R5GVX4</accession>
<dbReference type="InterPro" id="IPR000878">
    <property type="entry name" value="4pyrrol_Mease"/>
</dbReference>
<dbReference type="PANTHER" id="PTHR45790:SF3">
    <property type="entry name" value="S-ADENOSYL-L-METHIONINE-DEPENDENT UROPORPHYRINOGEN III METHYLTRANSFERASE, CHLOROPLASTIC"/>
    <property type="match status" value="1"/>
</dbReference>
<evidence type="ECO:0000256" key="4">
    <source>
        <dbReference type="ARBA" id="ARBA00022691"/>
    </source>
</evidence>
<evidence type="ECO:0000256" key="2">
    <source>
        <dbReference type="ARBA" id="ARBA00022603"/>
    </source>
</evidence>
<dbReference type="PROSITE" id="PS00839">
    <property type="entry name" value="SUMT_1"/>
    <property type="match status" value="1"/>
</dbReference>